<organism evidence="1 2">
    <name type="scientific">Desulfoluna limicola</name>
    <dbReference type="NCBI Taxonomy" id="2810562"/>
    <lineage>
        <taxon>Bacteria</taxon>
        <taxon>Pseudomonadati</taxon>
        <taxon>Thermodesulfobacteriota</taxon>
        <taxon>Desulfobacteria</taxon>
        <taxon>Desulfobacterales</taxon>
        <taxon>Desulfolunaceae</taxon>
        <taxon>Desulfoluna</taxon>
    </lineage>
</organism>
<dbReference type="EMBL" id="AP024488">
    <property type="protein sequence ID" value="BCS97729.1"/>
    <property type="molecule type" value="Genomic_DNA"/>
</dbReference>
<sequence length="100" mass="11655">MKNPDRDTVSRLDALPNIGKAMAEDFRIIGIQHPKQLIGKDPYELYETLCEKTGMRHDPCVIDVFISAVHFMEGGEPLPWWAFTEERKKHAFLWSKRVKK</sequence>
<proteinExistence type="predicted"/>
<accession>A0ABM7PJI6</accession>
<keyword evidence="2" id="KW-1185">Reference proteome</keyword>
<dbReference type="Proteomes" id="UP001320148">
    <property type="component" value="Chromosome"/>
</dbReference>
<dbReference type="RefSeq" id="WP_236889128.1">
    <property type="nucleotide sequence ID" value="NZ_AP024488.1"/>
</dbReference>
<reference evidence="1 2" key="1">
    <citation type="submission" date="2021-02" db="EMBL/GenBank/DDBJ databases">
        <title>Complete genome of Desulfoluna sp. strain ASN36.</title>
        <authorList>
            <person name="Takahashi A."/>
            <person name="Kojima H."/>
            <person name="Fukui M."/>
        </authorList>
    </citation>
    <scope>NUCLEOTIDE SEQUENCE [LARGE SCALE GENOMIC DNA]</scope>
    <source>
        <strain evidence="1 2">ASN36</strain>
    </source>
</reference>
<gene>
    <name evidence="1" type="ORF">DSLASN_33610</name>
</gene>
<evidence type="ECO:0000313" key="1">
    <source>
        <dbReference type="EMBL" id="BCS97729.1"/>
    </source>
</evidence>
<evidence type="ECO:0008006" key="3">
    <source>
        <dbReference type="Google" id="ProtNLM"/>
    </source>
</evidence>
<evidence type="ECO:0000313" key="2">
    <source>
        <dbReference type="Proteomes" id="UP001320148"/>
    </source>
</evidence>
<name>A0ABM7PJI6_9BACT</name>
<protein>
    <recommendedName>
        <fullName evidence="3">Mitomycin resistance protein</fullName>
    </recommendedName>
</protein>
<dbReference type="Pfam" id="PF11731">
    <property type="entry name" value="Cdd1"/>
    <property type="match status" value="1"/>
</dbReference>
<dbReference type="Gene3D" id="1.10.150.20">
    <property type="entry name" value="5' to 3' exonuclease, C-terminal subdomain"/>
    <property type="match status" value="1"/>
</dbReference>
<dbReference type="InterPro" id="IPR021725">
    <property type="entry name" value="Cdd1"/>
</dbReference>